<dbReference type="Pfam" id="PF13450">
    <property type="entry name" value="NAD_binding_8"/>
    <property type="match status" value="1"/>
</dbReference>
<evidence type="ECO:0000313" key="3">
    <source>
        <dbReference type="Proteomes" id="UP000053342"/>
    </source>
</evidence>
<reference evidence="2 3" key="1">
    <citation type="submission" date="2015-01" db="EMBL/GenBank/DDBJ databases">
        <title>The Genome Sequence of Exophiala oligosperma CBS72588.</title>
        <authorList>
            <consortium name="The Broad Institute Genomics Platform"/>
            <person name="Cuomo C."/>
            <person name="de Hoog S."/>
            <person name="Gorbushina A."/>
            <person name="Stielow B."/>
            <person name="Teixiera M."/>
            <person name="Abouelleil A."/>
            <person name="Chapman S.B."/>
            <person name="Priest M."/>
            <person name="Young S.K."/>
            <person name="Wortman J."/>
            <person name="Nusbaum C."/>
            <person name="Birren B."/>
        </authorList>
    </citation>
    <scope>NUCLEOTIDE SEQUENCE [LARGE SCALE GENOMIC DNA]</scope>
    <source>
        <strain evidence="2 3">CBS 72588</strain>
    </source>
</reference>
<feature type="region of interest" description="Disordered" evidence="1">
    <location>
        <begin position="1"/>
        <end position="27"/>
    </location>
</feature>
<dbReference type="Gene3D" id="3.50.50.60">
    <property type="entry name" value="FAD/NAD(P)-binding domain"/>
    <property type="match status" value="1"/>
</dbReference>
<dbReference type="PANTHER" id="PTHR42923:SF20">
    <property type="entry name" value="FLAVIN-CONTAINING AMINE OXIDASEDEHYDROGENASE"/>
    <property type="match status" value="1"/>
</dbReference>
<dbReference type="EMBL" id="KN847335">
    <property type="protein sequence ID" value="KIW43431.1"/>
    <property type="molecule type" value="Genomic_DNA"/>
</dbReference>
<dbReference type="GO" id="GO:0016491">
    <property type="term" value="F:oxidoreductase activity"/>
    <property type="evidence" value="ECO:0007669"/>
    <property type="project" value="TreeGrafter"/>
</dbReference>
<feature type="region of interest" description="Disordered" evidence="1">
    <location>
        <begin position="278"/>
        <end position="297"/>
    </location>
</feature>
<dbReference type="InterPro" id="IPR036188">
    <property type="entry name" value="FAD/NAD-bd_sf"/>
</dbReference>
<evidence type="ECO:0008006" key="4">
    <source>
        <dbReference type="Google" id="ProtNLM"/>
    </source>
</evidence>
<dbReference type="Gene3D" id="3.30.70.1990">
    <property type="match status" value="1"/>
</dbReference>
<dbReference type="AlphaFoldDB" id="A0A0D2AUG7"/>
<feature type="compositionally biased region" description="Basic and acidic residues" evidence="1">
    <location>
        <begin position="577"/>
        <end position="589"/>
    </location>
</feature>
<dbReference type="RefSeq" id="XP_016263647.1">
    <property type="nucleotide sequence ID" value="XM_016405441.1"/>
</dbReference>
<dbReference type="SUPFAM" id="SSF51905">
    <property type="entry name" value="FAD/NAD(P)-binding domain"/>
    <property type="match status" value="1"/>
</dbReference>
<organism evidence="2 3">
    <name type="scientific">Exophiala oligosperma</name>
    <dbReference type="NCBI Taxonomy" id="215243"/>
    <lineage>
        <taxon>Eukaryota</taxon>
        <taxon>Fungi</taxon>
        <taxon>Dikarya</taxon>
        <taxon>Ascomycota</taxon>
        <taxon>Pezizomycotina</taxon>
        <taxon>Eurotiomycetes</taxon>
        <taxon>Chaetothyriomycetidae</taxon>
        <taxon>Chaetothyriales</taxon>
        <taxon>Herpotrichiellaceae</taxon>
        <taxon>Exophiala</taxon>
    </lineage>
</organism>
<dbReference type="OrthoDB" id="2019015at2759"/>
<name>A0A0D2AUG7_9EURO</name>
<dbReference type="PANTHER" id="PTHR42923">
    <property type="entry name" value="PROTOPORPHYRINOGEN OXIDASE"/>
    <property type="match status" value="1"/>
</dbReference>
<dbReference type="Gene3D" id="1.10.405.20">
    <property type="match status" value="1"/>
</dbReference>
<dbReference type="GeneID" id="27356612"/>
<dbReference type="Proteomes" id="UP000053342">
    <property type="component" value="Unassembled WGS sequence"/>
</dbReference>
<feature type="region of interest" description="Disordered" evidence="1">
    <location>
        <begin position="542"/>
        <end position="607"/>
    </location>
</feature>
<dbReference type="VEuPathDB" id="FungiDB:PV06_04538"/>
<feature type="compositionally biased region" description="Low complexity" evidence="1">
    <location>
        <begin position="548"/>
        <end position="560"/>
    </location>
</feature>
<evidence type="ECO:0000313" key="2">
    <source>
        <dbReference type="EMBL" id="KIW43431.1"/>
    </source>
</evidence>
<gene>
    <name evidence="2" type="ORF">PV06_04538</name>
</gene>
<proteinExistence type="predicted"/>
<dbReference type="STRING" id="215243.A0A0D2AUG7"/>
<feature type="compositionally biased region" description="Basic and acidic residues" evidence="1">
    <location>
        <begin position="1"/>
        <end position="15"/>
    </location>
</feature>
<accession>A0A0D2AUG7</accession>
<evidence type="ECO:0000256" key="1">
    <source>
        <dbReference type="SAM" id="MobiDB-lite"/>
    </source>
</evidence>
<sequence length="607" mass="69934">MDSASFRHDVERDSMSQKPLNPGDGRRKKKVLIVGAGAAGMSCAHHLSQSPDKYDITLIDAVDYCGGQAFAVPLKDKERHGASWFNQGVQGGSYIFHHTLTMFARQGYHADPVNLQVSFGKDDTFWTNVFPTELIAHHQKEVKRLAFALKFMRWFEILFALVPMKIFFKLWMFSEEFTNTVALPMVALFLGTGNYAPEVPTMMLERLCTSPTYGMWYPYDDKSIASNMPPMVVFPNFSEFYETWRKDLVDRGVNVRLSTELVAVLKRDRKSGVVVSLKKRTPAPDHHNPNGGDPEAPTFEEHYDELVLCCLADTAKRVLDRTCSWRERKVLGSAKFSDDITITHTDSEYMKKNYQNFYDESLAVQSLSGSDQSARCDAARKTFRPMYYIKMYEEDRSKLEMCFDTTNYQAQFPENVPFEDHVFQTIYLNKDRDGHLWTDHEIDESKIIRKDWWHQLCHSYTHYLFVVPWMMFLQGRRHVRYASSWTMVNAHEVAIMAGIAAAVDLGAEYPEDLENDKFALLSFRLYYLLVYGKWYRRRHSKMKGGSGKQQQSQKASEGQSWASGLYGSVYKGPGVVEEERTTWREEMKMGRSTGNLADAVNKDRSQP</sequence>
<dbReference type="HOGENOM" id="CLU_019746_0_0_1"/>
<keyword evidence="3" id="KW-1185">Reference proteome</keyword>
<dbReference type="InterPro" id="IPR050464">
    <property type="entry name" value="Zeta_carotene_desat/Oxidored"/>
</dbReference>
<protein>
    <recommendedName>
        <fullName evidence="4">Amine oxidase domain-containing protein</fullName>
    </recommendedName>
</protein>